<protein>
    <submittedName>
        <fullName evidence="3">Uncharacterized protein</fullName>
    </submittedName>
</protein>
<dbReference type="SUPFAM" id="SSF48403">
    <property type="entry name" value="Ankyrin repeat"/>
    <property type="match status" value="1"/>
</dbReference>
<evidence type="ECO:0000256" key="1">
    <source>
        <dbReference type="ARBA" id="ARBA00022737"/>
    </source>
</evidence>
<organism evidence="3">
    <name type="scientific">marine sediment metagenome</name>
    <dbReference type="NCBI Taxonomy" id="412755"/>
    <lineage>
        <taxon>unclassified sequences</taxon>
        <taxon>metagenomes</taxon>
        <taxon>ecological metagenomes</taxon>
    </lineage>
</organism>
<dbReference type="SUPFAM" id="SSF50199">
    <property type="entry name" value="Staphylococcal nuclease"/>
    <property type="match status" value="1"/>
</dbReference>
<dbReference type="AlphaFoldDB" id="A0A0F9EZA5"/>
<reference evidence="3" key="1">
    <citation type="journal article" date="2015" name="Nature">
        <title>Complex archaea that bridge the gap between prokaryotes and eukaryotes.</title>
        <authorList>
            <person name="Spang A."/>
            <person name="Saw J.H."/>
            <person name="Jorgensen S.L."/>
            <person name="Zaremba-Niedzwiedzka K."/>
            <person name="Martijn J."/>
            <person name="Lind A.E."/>
            <person name="van Eijk R."/>
            <person name="Schleper C."/>
            <person name="Guy L."/>
            <person name="Ettema T.J."/>
        </authorList>
    </citation>
    <scope>NUCLEOTIDE SEQUENCE</scope>
</reference>
<evidence type="ECO:0000256" key="2">
    <source>
        <dbReference type="ARBA" id="ARBA00023043"/>
    </source>
</evidence>
<proteinExistence type="predicted"/>
<name>A0A0F9EZA5_9ZZZZ</name>
<dbReference type="Pfam" id="PF12796">
    <property type="entry name" value="Ank_2"/>
    <property type="match status" value="2"/>
</dbReference>
<dbReference type="GO" id="GO:0016567">
    <property type="term" value="P:protein ubiquitination"/>
    <property type="evidence" value="ECO:0007669"/>
    <property type="project" value="TreeGrafter"/>
</dbReference>
<dbReference type="InterPro" id="IPR036770">
    <property type="entry name" value="Ankyrin_rpt-contain_sf"/>
</dbReference>
<comment type="caution">
    <text evidence="3">The sequence shown here is derived from an EMBL/GenBank/DDBJ whole genome shotgun (WGS) entry which is preliminary data.</text>
</comment>
<dbReference type="PANTHER" id="PTHR24136">
    <property type="entry name" value="SOWAH (DROSOPHILA) HOMOLOG"/>
    <property type="match status" value="1"/>
</dbReference>
<dbReference type="InterPro" id="IPR002110">
    <property type="entry name" value="Ankyrin_rpt"/>
</dbReference>
<dbReference type="InterPro" id="IPR035437">
    <property type="entry name" value="SNase_OB-fold_sf"/>
</dbReference>
<sequence length="429" mass="46300">MKPILAAVVAAAVILSACPGCIVLFRKEYVPVPDPEADSFVPVEVRGPTLRLPDGSEVHIAGADLSGLSPFQRDTFSDHLAAYFPKGSKALLLPAGTGRARVIWAEPMGRGMPYCSLMPVISLLPIKVCVPPRRVDVLAELLERGRAKFDPRQIADPDVRRAYSRAETWAKGNRLGIWAGRDEQLHFAVQKGAQEEVLRLLAAGANIDARGKHRFTALHFAAQHADPAMIDLLIHRGADPSAMADYRQTPLYVAARFGRKGNVERLLCGGVSVDSASLQWAAVYGQMAVVKLLLARGAEIPASTGDEGLIGSLSKSSHLEIVHLLLVRGAPMDARRHGPEILLSATLQRRGDLVALLLDRGVDPNAPDRHRNRPMDVAAASGMVGIAKLLIAHGADVNLKDRKGRRPLRLARKGKHSSMVALLRGHGAR</sequence>
<dbReference type="PROSITE" id="PS51257">
    <property type="entry name" value="PROKAR_LIPOPROTEIN"/>
    <property type="match status" value="1"/>
</dbReference>
<keyword evidence="2" id="KW-0040">ANK repeat</keyword>
<dbReference type="SMART" id="SM00248">
    <property type="entry name" value="ANK"/>
    <property type="match status" value="7"/>
</dbReference>
<dbReference type="PROSITE" id="PS50088">
    <property type="entry name" value="ANK_REPEAT"/>
    <property type="match status" value="4"/>
</dbReference>
<dbReference type="Gene3D" id="1.25.40.20">
    <property type="entry name" value="Ankyrin repeat-containing domain"/>
    <property type="match status" value="2"/>
</dbReference>
<dbReference type="PRINTS" id="PR01415">
    <property type="entry name" value="ANKYRIN"/>
</dbReference>
<dbReference type="InterPro" id="IPR051573">
    <property type="entry name" value="Ankyrin-SOCS_box_domain"/>
</dbReference>
<dbReference type="EMBL" id="LAZR01023169">
    <property type="protein sequence ID" value="KKL79448.1"/>
    <property type="molecule type" value="Genomic_DNA"/>
</dbReference>
<dbReference type="PANTHER" id="PTHR24136:SF15">
    <property type="entry name" value="ANK_REP_REGION DOMAIN-CONTAINING PROTEIN"/>
    <property type="match status" value="1"/>
</dbReference>
<gene>
    <name evidence="3" type="ORF">LCGC14_2014740</name>
</gene>
<dbReference type="PROSITE" id="PS50297">
    <property type="entry name" value="ANK_REP_REGION"/>
    <property type="match status" value="2"/>
</dbReference>
<dbReference type="GO" id="GO:0045732">
    <property type="term" value="P:positive regulation of protein catabolic process"/>
    <property type="evidence" value="ECO:0007669"/>
    <property type="project" value="TreeGrafter"/>
</dbReference>
<keyword evidence="1" id="KW-0677">Repeat</keyword>
<evidence type="ECO:0000313" key="3">
    <source>
        <dbReference type="EMBL" id="KKL79448.1"/>
    </source>
</evidence>
<accession>A0A0F9EZA5</accession>